<feature type="domain" description="HTH luxR-type" evidence="4">
    <location>
        <begin position="181"/>
        <end position="246"/>
    </location>
</feature>
<dbReference type="EMBL" id="CP078075">
    <property type="protein sequence ID" value="WDM45445.1"/>
    <property type="molecule type" value="Genomic_DNA"/>
</dbReference>
<evidence type="ECO:0000256" key="2">
    <source>
        <dbReference type="ARBA" id="ARBA00023125"/>
    </source>
</evidence>
<dbReference type="Proteomes" id="UP001215097">
    <property type="component" value="Chromosome"/>
</dbReference>
<gene>
    <name evidence="6" type="ORF">KV395_02255</name>
</gene>
<proteinExistence type="predicted"/>
<protein>
    <submittedName>
        <fullName evidence="6">Response regulator transcription factor</fullName>
    </submittedName>
</protein>
<feature type="domain" description="Response regulatory" evidence="5">
    <location>
        <begin position="40"/>
        <end position="156"/>
    </location>
</feature>
<sequence length="250" mass="27606">MVFLPSTLRVANLRPRDHGPRAGDQTKFPRYRGGVNEAVRVLVVDDEALVRHALRAFISDDDRVALVGEATDGSEVVATCRASNPDVVLMDIKMREVGGVEATRLVLDWNPRCRVVALTTFTTEWRAIEVLRAGACGYLVKNSTPQQIIDAIVAAHAGDRVVSPEVQERFVRAAIESGDSRITDAPVLSERERQVIDLIARGLSNAEIADELHYAEGTVKADIRHINQLWDVENRLQIVLRATELGLISL</sequence>
<dbReference type="InterPro" id="IPR039420">
    <property type="entry name" value="WalR-like"/>
</dbReference>
<evidence type="ECO:0000313" key="7">
    <source>
        <dbReference type="Proteomes" id="UP001215097"/>
    </source>
</evidence>
<organism evidence="6 7">
    <name type="scientific">Microbacterium luteolum</name>
    <name type="common">Aureobacterium luteolum</name>
    <dbReference type="NCBI Taxonomy" id="69367"/>
    <lineage>
        <taxon>Bacteria</taxon>
        <taxon>Bacillati</taxon>
        <taxon>Actinomycetota</taxon>
        <taxon>Actinomycetes</taxon>
        <taxon>Micrococcales</taxon>
        <taxon>Microbacteriaceae</taxon>
        <taxon>Microbacterium</taxon>
    </lineage>
</organism>
<dbReference type="CDD" id="cd06170">
    <property type="entry name" value="LuxR_C_like"/>
    <property type="match status" value="1"/>
</dbReference>
<reference evidence="6 7" key="1">
    <citation type="submission" date="2021-06" db="EMBL/GenBank/DDBJ databases">
        <title>Genome-based taxonomic framework of Microbacterium strains isolated from marine environment, the description of four new species and reclassification of four preexisting species.</title>
        <authorList>
            <person name="Lee S.D."/>
            <person name="Kim S.-M."/>
            <person name="Byeon Y.-S."/>
            <person name="Yang H.L."/>
            <person name="Kim I.S."/>
        </authorList>
    </citation>
    <scope>NUCLEOTIDE SEQUENCE [LARGE SCALE GENOMIC DNA]</scope>
    <source>
        <strain evidence="6 7">KACC 14465</strain>
    </source>
</reference>
<feature type="modified residue" description="4-aspartylphosphate" evidence="3">
    <location>
        <position position="91"/>
    </location>
</feature>
<dbReference type="SUPFAM" id="SSF52172">
    <property type="entry name" value="CheY-like"/>
    <property type="match status" value="1"/>
</dbReference>
<evidence type="ECO:0000256" key="1">
    <source>
        <dbReference type="ARBA" id="ARBA00022553"/>
    </source>
</evidence>
<dbReference type="Pfam" id="PF00196">
    <property type="entry name" value="GerE"/>
    <property type="match status" value="1"/>
</dbReference>
<dbReference type="SUPFAM" id="SSF46894">
    <property type="entry name" value="C-terminal effector domain of the bipartite response regulators"/>
    <property type="match status" value="1"/>
</dbReference>
<dbReference type="InterPro" id="IPR058245">
    <property type="entry name" value="NreC/VraR/RcsB-like_REC"/>
</dbReference>
<keyword evidence="2" id="KW-0238">DNA-binding</keyword>
<dbReference type="Pfam" id="PF00072">
    <property type="entry name" value="Response_reg"/>
    <property type="match status" value="1"/>
</dbReference>
<dbReference type="SMART" id="SM00448">
    <property type="entry name" value="REC"/>
    <property type="match status" value="1"/>
</dbReference>
<dbReference type="InterPro" id="IPR001789">
    <property type="entry name" value="Sig_transdc_resp-reg_receiver"/>
</dbReference>
<accession>A0ABY7XTJ2</accession>
<evidence type="ECO:0000259" key="4">
    <source>
        <dbReference type="PROSITE" id="PS50043"/>
    </source>
</evidence>
<dbReference type="CDD" id="cd17535">
    <property type="entry name" value="REC_NarL-like"/>
    <property type="match status" value="1"/>
</dbReference>
<dbReference type="PROSITE" id="PS50110">
    <property type="entry name" value="RESPONSE_REGULATORY"/>
    <property type="match status" value="1"/>
</dbReference>
<keyword evidence="7" id="KW-1185">Reference proteome</keyword>
<evidence type="ECO:0000313" key="6">
    <source>
        <dbReference type="EMBL" id="WDM45445.1"/>
    </source>
</evidence>
<dbReference type="InterPro" id="IPR000792">
    <property type="entry name" value="Tscrpt_reg_LuxR_C"/>
</dbReference>
<name>A0ABY7XTJ2_MICLT</name>
<dbReference type="InterPro" id="IPR016032">
    <property type="entry name" value="Sig_transdc_resp-reg_C-effctor"/>
</dbReference>
<evidence type="ECO:0000259" key="5">
    <source>
        <dbReference type="PROSITE" id="PS50110"/>
    </source>
</evidence>
<evidence type="ECO:0000256" key="3">
    <source>
        <dbReference type="PROSITE-ProRule" id="PRU00169"/>
    </source>
</evidence>
<keyword evidence="1 3" id="KW-0597">Phosphoprotein</keyword>
<dbReference type="Gene3D" id="3.40.50.2300">
    <property type="match status" value="1"/>
</dbReference>
<dbReference type="PANTHER" id="PTHR43214:SF43">
    <property type="entry name" value="TWO-COMPONENT RESPONSE REGULATOR"/>
    <property type="match status" value="1"/>
</dbReference>
<dbReference type="PANTHER" id="PTHR43214">
    <property type="entry name" value="TWO-COMPONENT RESPONSE REGULATOR"/>
    <property type="match status" value="1"/>
</dbReference>
<dbReference type="PRINTS" id="PR00038">
    <property type="entry name" value="HTHLUXR"/>
</dbReference>
<dbReference type="InterPro" id="IPR011006">
    <property type="entry name" value="CheY-like_superfamily"/>
</dbReference>
<dbReference type="SMART" id="SM00421">
    <property type="entry name" value="HTH_LUXR"/>
    <property type="match status" value="1"/>
</dbReference>
<dbReference type="PROSITE" id="PS50043">
    <property type="entry name" value="HTH_LUXR_2"/>
    <property type="match status" value="1"/>
</dbReference>